<keyword evidence="2" id="KW-1185">Reference proteome</keyword>
<dbReference type="GO" id="GO:0051213">
    <property type="term" value="F:dioxygenase activity"/>
    <property type="evidence" value="ECO:0007669"/>
    <property type="project" value="InterPro"/>
</dbReference>
<accession>A0A5P3MNH3</accession>
<evidence type="ECO:0000313" key="1">
    <source>
        <dbReference type="EMBL" id="QEY23093.1"/>
    </source>
</evidence>
<sequence>MTINNNLDCLLEIAEQLEQKHFLYLPADKIKQIMGEILLHYPTKETVRTFIQSWEGLGEDTFMADGGKYRQRAHAVFETVSSEQSIQLLPYQPHYQTKDYNTLNGGVARYFQEISGDFLQNEVFEALIKLAYSVFSKCKPKNYFIGVHQFRITAKEKNIGLPTPEGVHRDGVSFVFMVMASRCNVEGGETAIYDLERNKLSAFTLSETFDAAIVDDTQVFHGVSPIFRKDENIEKAYRDVLVITFKEKAAV</sequence>
<dbReference type="OrthoDB" id="6681382at2"/>
<gene>
    <name evidence="1" type="ORF">D0T90_00040</name>
</gene>
<name>A0A5P3MNH3_NEIAN</name>
<dbReference type="Pfam" id="PF10014">
    <property type="entry name" value="2OG-Fe_Oxy_2"/>
    <property type="match status" value="1"/>
</dbReference>
<dbReference type="Gene3D" id="2.60.120.620">
    <property type="entry name" value="q2cbj1_9rhob like domain"/>
    <property type="match status" value="1"/>
</dbReference>
<dbReference type="AlphaFoldDB" id="A0A5P3MNH3"/>
<dbReference type="InterPro" id="IPR018724">
    <property type="entry name" value="2OG-Fe_dioxygenase"/>
</dbReference>
<dbReference type="Proteomes" id="UP000325536">
    <property type="component" value="Chromosome"/>
</dbReference>
<protein>
    <recommendedName>
        <fullName evidence="3">2OG-Fe dioxygenase family protein</fullName>
    </recommendedName>
</protein>
<evidence type="ECO:0008006" key="3">
    <source>
        <dbReference type="Google" id="ProtNLM"/>
    </source>
</evidence>
<organism evidence="1 2">
    <name type="scientific">Neisseria animalis</name>
    <dbReference type="NCBI Taxonomy" id="492"/>
    <lineage>
        <taxon>Bacteria</taxon>
        <taxon>Pseudomonadati</taxon>
        <taxon>Pseudomonadota</taxon>
        <taxon>Betaproteobacteria</taxon>
        <taxon>Neisseriales</taxon>
        <taxon>Neisseriaceae</taxon>
        <taxon>Neisseria</taxon>
    </lineage>
</organism>
<reference evidence="1 2" key="1">
    <citation type="submission" date="2018-08" db="EMBL/GenBank/DDBJ databases">
        <title>Neisseria animalis ATCC 49930 complete genome.</title>
        <authorList>
            <person name="Veseli I.A."/>
            <person name="Mascarenhas dos Santos A.C."/>
            <person name="Buttler R."/>
            <person name="Pombert J.-F."/>
        </authorList>
    </citation>
    <scope>NUCLEOTIDE SEQUENCE [LARGE SCALE GENOMIC DNA]</scope>
    <source>
        <strain evidence="1 2">ATCC 49930</strain>
    </source>
</reference>
<proteinExistence type="predicted"/>
<evidence type="ECO:0000313" key="2">
    <source>
        <dbReference type="Proteomes" id="UP000325536"/>
    </source>
</evidence>
<dbReference type="KEGG" id="naq:D0T90_00040"/>
<dbReference type="EMBL" id="CP031699">
    <property type="protein sequence ID" value="QEY23093.1"/>
    <property type="molecule type" value="Genomic_DNA"/>
</dbReference>